<dbReference type="PANTHER" id="PTHR43155:SF2">
    <property type="entry name" value="CYCLIC DI-GMP PHOSPHODIESTERASE PA4108"/>
    <property type="match status" value="1"/>
</dbReference>
<dbReference type="PROSITE" id="PS51832">
    <property type="entry name" value="HD_GYP"/>
    <property type="match status" value="1"/>
</dbReference>
<reference evidence="2 3" key="1">
    <citation type="submission" date="2022-08" db="EMBL/GenBank/DDBJ databases">
        <title>Polyphasic taxonomy analysis of Qipengyuania sp.RS5-5.</title>
        <authorList>
            <person name="Xamxidin M."/>
            <person name="Wu M."/>
        </authorList>
    </citation>
    <scope>NUCLEOTIDE SEQUENCE [LARGE SCALE GENOMIC DNA]</scope>
    <source>
        <strain evidence="2 3">RS5-5</strain>
    </source>
</reference>
<dbReference type="InterPro" id="IPR003607">
    <property type="entry name" value="HD/PDEase_dom"/>
</dbReference>
<dbReference type="Proteomes" id="UP001206067">
    <property type="component" value="Unassembled WGS sequence"/>
</dbReference>
<organism evidence="2 3">
    <name type="scientific">Parerythrobacter lacustris</name>
    <dbReference type="NCBI Taxonomy" id="2969984"/>
    <lineage>
        <taxon>Bacteria</taxon>
        <taxon>Pseudomonadati</taxon>
        <taxon>Pseudomonadota</taxon>
        <taxon>Alphaproteobacteria</taxon>
        <taxon>Sphingomonadales</taxon>
        <taxon>Erythrobacteraceae</taxon>
        <taxon>Parerythrobacter</taxon>
    </lineage>
</organism>
<gene>
    <name evidence="2" type="ORF">NSO95_05005</name>
</gene>
<dbReference type="CDD" id="cd00077">
    <property type="entry name" value="HDc"/>
    <property type="match status" value="1"/>
</dbReference>
<comment type="caution">
    <text evidence="2">The sequence shown here is derived from an EMBL/GenBank/DDBJ whole genome shotgun (WGS) entry which is preliminary data.</text>
</comment>
<dbReference type="PANTHER" id="PTHR43155">
    <property type="entry name" value="CYCLIC DI-GMP PHOSPHODIESTERASE PA4108-RELATED"/>
    <property type="match status" value="1"/>
</dbReference>
<dbReference type="Pfam" id="PF11871">
    <property type="entry name" value="DUF3391"/>
    <property type="match status" value="1"/>
</dbReference>
<feature type="domain" description="HD-GYP" evidence="1">
    <location>
        <begin position="163"/>
        <end position="359"/>
    </location>
</feature>
<dbReference type="InterPro" id="IPR037522">
    <property type="entry name" value="HD_GYP_dom"/>
</dbReference>
<protein>
    <submittedName>
        <fullName evidence="2">DUF3391 domain-containing protein</fullName>
    </submittedName>
</protein>
<dbReference type="RefSeq" id="WP_257595063.1">
    <property type="nucleotide sequence ID" value="NZ_JANKHH010000003.1"/>
</dbReference>
<proteinExistence type="predicted"/>
<dbReference type="InterPro" id="IPR021812">
    <property type="entry name" value="DUF3391"/>
</dbReference>
<dbReference type="Pfam" id="PF13487">
    <property type="entry name" value="HD_5"/>
    <property type="match status" value="1"/>
</dbReference>
<keyword evidence="3" id="KW-1185">Reference proteome</keyword>
<dbReference type="EMBL" id="JANKHH010000003">
    <property type="protein sequence ID" value="MCR2833294.1"/>
    <property type="molecule type" value="Genomic_DNA"/>
</dbReference>
<evidence type="ECO:0000259" key="1">
    <source>
        <dbReference type="PROSITE" id="PS51832"/>
    </source>
</evidence>
<name>A0ABT1XPW5_9SPHN</name>
<evidence type="ECO:0000313" key="2">
    <source>
        <dbReference type="EMBL" id="MCR2833294.1"/>
    </source>
</evidence>
<sequence>MAISLASQGRFGPSIMLKHVALSDLELGMYVHKMEGGWFDHPFWKPSFLISNKDRLNVLRKSRLRGVIIDISRGKDLALPSGETSPSESGATASIKRRIEVISKRGRREGYVAKPISIGQELAGAHAIATRAGNQLHRTFMAARLGKALNVSAVEPVVNDIFHSVRRNPHAFSGLMRCKLKNETMFRHAVSVSALMVSLAQKMQLPRHDVHQCGLAGMLLDIGVSYLPQTLEPSSGSFRDADPKIWQQHVVLGYRSLHNDNDLPRAVLDAVLQHHERIDGGGFPHQLEGSEISTFARMATICDTFDFLLCQTGTACGLDPAKAIDQMKTMEGAFDEEILNHFVESVGLYPVGSFVRLQSGKLAMVIDEDAEDHMRPIVQAFYSLAQGEQITPHRIELARSGEQDCILGIAELAGLGLPDDQHLREMIFFSTYKNVG</sequence>
<dbReference type="SUPFAM" id="SSF109604">
    <property type="entry name" value="HD-domain/PDEase-like"/>
    <property type="match status" value="1"/>
</dbReference>
<dbReference type="Gene3D" id="1.10.3210.10">
    <property type="entry name" value="Hypothetical protein af1432"/>
    <property type="match status" value="1"/>
</dbReference>
<accession>A0ABT1XPW5</accession>
<evidence type="ECO:0000313" key="3">
    <source>
        <dbReference type="Proteomes" id="UP001206067"/>
    </source>
</evidence>